<dbReference type="PANTHER" id="PTHR12932:SF9">
    <property type="entry name" value="TUBULIN POLYMERIZATION-PROMOTING PROTEIN HOMOLOG"/>
    <property type="match status" value="1"/>
</dbReference>
<comment type="similarity">
    <text evidence="1">Belongs to the TPPP family.</text>
</comment>
<evidence type="ECO:0000313" key="2">
    <source>
        <dbReference type="EMBL" id="CAL5136685.1"/>
    </source>
</evidence>
<comment type="caution">
    <text evidence="2">The sequence shown here is derived from an EMBL/GenBank/DDBJ whole genome shotgun (WGS) entry which is preliminary data.</text>
</comment>
<dbReference type="InterPro" id="IPR011992">
    <property type="entry name" value="EF-hand-dom_pair"/>
</dbReference>
<dbReference type="GO" id="GO:0032273">
    <property type="term" value="P:positive regulation of protein polymerization"/>
    <property type="evidence" value="ECO:0007669"/>
    <property type="project" value="TreeGrafter"/>
</dbReference>
<dbReference type="InterPro" id="IPR008907">
    <property type="entry name" value="TPP/p25"/>
</dbReference>
<dbReference type="SUPFAM" id="SSF47473">
    <property type="entry name" value="EF-hand"/>
    <property type="match status" value="1"/>
</dbReference>
<accession>A0AAV2THP7</accession>
<dbReference type="EMBL" id="CAXLJL010000345">
    <property type="protein sequence ID" value="CAL5136685.1"/>
    <property type="molecule type" value="Genomic_DNA"/>
</dbReference>
<dbReference type="GO" id="GO:0005874">
    <property type="term" value="C:microtubule"/>
    <property type="evidence" value="ECO:0007669"/>
    <property type="project" value="TreeGrafter"/>
</dbReference>
<name>A0AAV2THP7_CALDB</name>
<proteinExistence type="inferred from homology"/>
<dbReference type="Pfam" id="PF05517">
    <property type="entry name" value="p25-alpha"/>
    <property type="match status" value="1"/>
</dbReference>
<organism evidence="2 3">
    <name type="scientific">Calicophoron daubneyi</name>
    <name type="common">Rumen fluke</name>
    <name type="synonym">Paramphistomum daubneyi</name>
    <dbReference type="NCBI Taxonomy" id="300641"/>
    <lineage>
        <taxon>Eukaryota</taxon>
        <taxon>Metazoa</taxon>
        <taxon>Spiralia</taxon>
        <taxon>Lophotrochozoa</taxon>
        <taxon>Platyhelminthes</taxon>
        <taxon>Trematoda</taxon>
        <taxon>Digenea</taxon>
        <taxon>Plagiorchiida</taxon>
        <taxon>Pronocephalata</taxon>
        <taxon>Paramphistomoidea</taxon>
        <taxon>Paramphistomidae</taxon>
        <taxon>Calicophoron</taxon>
    </lineage>
</organism>
<dbReference type="PANTHER" id="PTHR12932">
    <property type="entry name" value="P25 ALPHA-RELATED"/>
    <property type="match status" value="1"/>
</dbReference>
<dbReference type="GO" id="GO:0046785">
    <property type="term" value="P:microtubule polymerization"/>
    <property type="evidence" value="ECO:0007669"/>
    <property type="project" value="InterPro"/>
</dbReference>
<dbReference type="GO" id="GO:0015631">
    <property type="term" value="F:tubulin binding"/>
    <property type="evidence" value="ECO:0007669"/>
    <property type="project" value="InterPro"/>
</dbReference>
<evidence type="ECO:0000313" key="3">
    <source>
        <dbReference type="Proteomes" id="UP001497525"/>
    </source>
</evidence>
<dbReference type="Proteomes" id="UP001497525">
    <property type="component" value="Unassembled WGS sequence"/>
</dbReference>
<gene>
    <name evidence="2" type="ORF">CDAUBV1_LOCUS10807</name>
</gene>
<sequence length="152" mass="16933">MASAKDELRESFLAYCNLTSHGSKNASSSTIRKMCTDTGINKTKMSQNDIDLEYCRCFGTAKTQVDYKSFKRFIEEFLGPVYGKMNGIETEEAIAEVKRKIAEARPNLDKTTKLTDAPVTHRLLDPNLYPAYQKAKMAPEKGKKGPGNAGQK</sequence>
<dbReference type="GO" id="GO:0001578">
    <property type="term" value="P:microtubule bundle formation"/>
    <property type="evidence" value="ECO:0007669"/>
    <property type="project" value="TreeGrafter"/>
</dbReference>
<evidence type="ECO:0000256" key="1">
    <source>
        <dbReference type="ARBA" id="ARBA00010994"/>
    </source>
</evidence>
<reference evidence="2" key="1">
    <citation type="submission" date="2024-06" db="EMBL/GenBank/DDBJ databases">
        <authorList>
            <person name="Liu X."/>
            <person name="Lenzi L."/>
            <person name="Haldenby T S."/>
            <person name="Uol C."/>
        </authorList>
    </citation>
    <scope>NUCLEOTIDE SEQUENCE</scope>
</reference>
<dbReference type="Gene3D" id="1.10.238.10">
    <property type="entry name" value="EF-hand"/>
    <property type="match status" value="1"/>
</dbReference>
<protein>
    <submittedName>
        <fullName evidence="2">Uncharacterized protein</fullName>
    </submittedName>
</protein>
<dbReference type="AlphaFoldDB" id="A0AAV2THP7"/>